<dbReference type="SUPFAM" id="SSF56436">
    <property type="entry name" value="C-type lectin-like"/>
    <property type="match status" value="1"/>
</dbReference>
<dbReference type="AlphaFoldDB" id="A0A7R9HE40"/>
<name>A0A7R9HE40_TIMPO</name>
<dbReference type="SMART" id="SM00034">
    <property type="entry name" value="CLECT"/>
    <property type="match status" value="1"/>
</dbReference>
<gene>
    <name evidence="2" type="ORF">TPSB3V08_LOCUS12020</name>
</gene>
<accession>A0A7R9HE40</accession>
<protein>
    <recommendedName>
        <fullName evidence="1">C-type lectin domain-containing protein</fullName>
    </recommendedName>
</protein>
<sequence>MFIITCFGGRTGKDATLAVDKTADDGKRKVGYTQGGFPNMGFPSTSMQMTKYLYFQDVGYYKMYEGATGGWVNAYETCERDGAHLVIINSEKEAEVVAKIINSQAEENNSIFYVGFHMLYDTLAINPDRTFLTVQGQSLNHSGYNIWGYERPPTENYHCGTVDRKAQFDIHSCNLSMPFICEHEL</sequence>
<dbReference type="InterPro" id="IPR016187">
    <property type="entry name" value="CTDL_fold"/>
</dbReference>
<proteinExistence type="predicted"/>
<feature type="domain" description="C-type lectin" evidence="1">
    <location>
        <begin position="55"/>
        <end position="182"/>
    </location>
</feature>
<dbReference type="Pfam" id="PF00059">
    <property type="entry name" value="Lectin_C"/>
    <property type="match status" value="1"/>
</dbReference>
<dbReference type="InterPro" id="IPR016186">
    <property type="entry name" value="C-type_lectin-like/link_sf"/>
</dbReference>
<dbReference type="PROSITE" id="PS50041">
    <property type="entry name" value="C_TYPE_LECTIN_2"/>
    <property type="match status" value="1"/>
</dbReference>
<dbReference type="Gene3D" id="3.10.100.10">
    <property type="entry name" value="Mannose-Binding Protein A, subunit A"/>
    <property type="match status" value="1"/>
</dbReference>
<dbReference type="CDD" id="cd00037">
    <property type="entry name" value="CLECT"/>
    <property type="match status" value="1"/>
</dbReference>
<dbReference type="InterPro" id="IPR001304">
    <property type="entry name" value="C-type_lectin-like"/>
</dbReference>
<organism evidence="2">
    <name type="scientific">Timema poppense</name>
    <name type="common">Walking stick</name>
    <dbReference type="NCBI Taxonomy" id="170557"/>
    <lineage>
        <taxon>Eukaryota</taxon>
        <taxon>Metazoa</taxon>
        <taxon>Ecdysozoa</taxon>
        <taxon>Arthropoda</taxon>
        <taxon>Hexapoda</taxon>
        <taxon>Insecta</taxon>
        <taxon>Pterygota</taxon>
        <taxon>Neoptera</taxon>
        <taxon>Polyneoptera</taxon>
        <taxon>Phasmatodea</taxon>
        <taxon>Timematodea</taxon>
        <taxon>Timematoidea</taxon>
        <taxon>Timematidae</taxon>
        <taxon>Timema</taxon>
    </lineage>
</organism>
<dbReference type="EMBL" id="OD014827">
    <property type="protein sequence ID" value="CAD7417771.1"/>
    <property type="molecule type" value="Genomic_DNA"/>
</dbReference>
<reference evidence="2" key="1">
    <citation type="submission" date="2020-11" db="EMBL/GenBank/DDBJ databases">
        <authorList>
            <person name="Tran Van P."/>
        </authorList>
    </citation>
    <scope>NUCLEOTIDE SEQUENCE</scope>
</reference>
<evidence type="ECO:0000259" key="1">
    <source>
        <dbReference type="PROSITE" id="PS50041"/>
    </source>
</evidence>
<evidence type="ECO:0000313" key="2">
    <source>
        <dbReference type="EMBL" id="CAD7417771.1"/>
    </source>
</evidence>